<dbReference type="Proteomes" id="UP000827721">
    <property type="component" value="Unassembled WGS sequence"/>
</dbReference>
<evidence type="ECO:0000256" key="4">
    <source>
        <dbReference type="SAM" id="MobiDB-lite"/>
    </source>
</evidence>
<evidence type="ECO:0000256" key="3">
    <source>
        <dbReference type="ARBA" id="ARBA00023136"/>
    </source>
</evidence>
<feature type="region of interest" description="Disordered" evidence="4">
    <location>
        <begin position="194"/>
        <end position="218"/>
    </location>
</feature>
<evidence type="ECO:0000256" key="2">
    <source>
        <dbReference type="ARBA" id="ARBA00008025"/>
    </source>
</evidence>
<feature type="transmembrane region" description="Helical" evidence="5">
    <location>
        <begin position="6"/>
        <end position="28"/>
    </location>
</feature>
<protein>
    <recommendedName>
        <fullName evidence="6">Longin domain-containing protein</fullName>
    </recommendedName>
</protein>
<proteinExistence type="inferred from homology"/>
<feature type="compositionally biased region" description="Low complexity" evidence="4">
    <location>
        <begin position="278"/>
        <end position="292"/>
    </location>
</feature>
<feature type="region of interest" description="Disordered" evidence="4">
    <location>
        <begin position="265"/>
        <end position="292"/>
    </location>
</feature>
<dbReference type="SMART" id="SM01270">
    <property type="entry name" value="Longin"/>
    <property type="match status" value="1"/>
</dbReference>
<keyword evidence="3 5" id="KW-0472">Membrane</keyword>
<keyword evidence="5" id="KW-0812">Transmembrane</keyword>
<gene>
    <name evidence="7" type="ORF">JRO89_XSUnG0025200</name>
</gene>
<comment type="subcellular location">
    <subcellularLocation>
        <location evidence="1">Membrane</location>
    </subcellularLocation>
</comment>
<dbReference type="Gene3D" id="3.30.450.50">
    <property type="entry name" value="Longin domain"/>
    <property type="match status" value="1"/>
</dbReference>
<evidence type="ECO:0000313" key="8">
    <source>
        <dbReference type="Proteomes" id="UP000827721"/>
    </source>
</evidence>
<evidence type="ECO:0000256" key="1">
    <source>
        <dbReference type="ARBA" id="ARBA00004370"/>
    </source>
</evidence>
<feature type="domain" description="Longin" evidence="6">
    <location>
        <begin position="68"/>
        <end position="152"/>
    </location>
</feature>
<reference evidence="7 8" key="1">
    <citation type="submission" date="2021-02" db="EMBL/GenBank/DDBJ databases">
        <title>Plant Genome Project.</title>
        <authorList>
            <person name="Zhang R.-G."/>
        </authorList>
    </citation>
    <scope>NUCLEOTIDE SEQUENCE [LARGE SCALE GENOMIC DNA]</scope>
    <source>
        <tissue evidence="7">Leaves</tissue>
    </source>
</reference>
<comment type="similarity">
    <text evidence="2">Belongs to the synaptobrevin family.</text>
</comment>
<keyword evidence="5" id="KW-1133">Transmembrane helix</keyword>
<dbReference type="PANTHER" id="PTHR47461:SF1">
    <property type="entry name" value="PHYTOLONGIN PHYL1.2"/>
    <property type="match status" value="1"/>
</dbReference>
<dbReference type="InterPro" id="IPR010908">
    <property type="entry name" value="Longin_dom"/>
</dbReference>
<evidence type="ECO:0000256" key="5">
    <source>
        <dbReference type="SAM" id="Phobius"/>
    </source>
</evidence>
<evidence type="ECO:0000259" key="6">
    <source>
        <dbReference type="PROSITE" id="PS50859"/>
    </source>
</evidence>
<feature type="transmembrane region" description="Helical" evidence="5">
    <location>
        <begin position="312"/>
        <end position="331"/>
    </location>
</feature>
<sequence>MVILSFTVSSIIIIIQKSSSLLLFVLGFQFSLIRKDPSFSLLFGWESFFTAQTETVFDIGTMGSIQNTVHYCSVSKGNRILYAHSGGGHEIENLAALCLEKVPPFHKWYLETVDKRTYGFLIEDGYVYFVIVDEGLGNPGVLQFLEHLREEFKNATKKGSRGSFSGLNAVGIQEQLVPVIRQLISSLETVSQSRNDWNSQTPLSDNVGLSPSPSNVDGQIEAASCTKAPLLGKCSKQEKKKAKDHVIAVRDVELEEHRRSTDRGIRVDSATLDANNQSGAGSSASLQKDSGSMRIRSSSQSFRKKWWRQVRIVLAIDAAVCLILFVVWLMVCKGIGCIR</sequence>
<keyword evidence="8" id="KW-1185">Reference proteome</keyword>
<name>A0ABQ8H079_9ROSI</name>
<comment type="caution">
    <text evidence="7">The sequence shown here is derived from an EMBL/GenBank/DDBJ whole genome shotgun (WGS) entry which is preliminary data.</text>
</comment>
<evidence type="ECO:0000313" key="7">
    <source>
        <dbReference type="EMBL" id="KAH7530049.1"/>
    </source>
</evidence>
<feature type="compositionally biased region" description="Polar residues" evidence="4">
    <location>
        <begin position="194"/>
        <end position="217"/>
    </location>
</feature>
<dbReference type="PROSITE" id="PS50859">
    <property type="entry name" value="LONGIN"/>
    <property type="match status" value="1"/>
</dbReference>
<dbReference type="EMBL" id="JAFEMO010000045">
    <property type="protein sequence ID" value="KAH7530049.1"/>
    <property type="molecule type" value="Genomic_DNA"/>
</dbReference>
<dbReference type="SUPFAM" id="SSF64356">
    <property type="entry name" value="SNARE-like"/>
    <property type="match status" value="1"/>
</dbReference>
<organism evidence="7 8">
    <name type="scientific">Xanthoceras sorbifolium</name>
    <dbReference type="NCBI Taxonomy" id="99658"/>
    <lineage>
        <taxon>Eukaryota</taxon>
        <taxon>Viridiplantae</taxon>
        <taxon>Streptophyta</taxon>
        <taxon>Embryophyta</taxon>
        <taxon>Tracheophyta</taxon>
        <taxon>Spermatophyta</taxon>
        <taxon>Magnoliopsida</taxon>
        <taxon>eudicotyledons</taxon>
        <taxon>Gunneridae</taxon>
        <taxon>Pentapetalae</taxon>
        <taxon>rosids</taxon>
        <taxon>malvids</taxon>
        <taxon>Sapindales</taxon>
        <taxon>Sapindaceae</taxon>
        <taxon>Xanthoceroideae</taxon>
        <taxon>Xanthoceras</taxon>
    </lineage>
</organism>
<accession>A0ABQ8H079</accession>
<dbReference type="PANTHER" id="PTHR47461">
    <property type="entry name" value="PHYTOLONGIN PHYL1.2"/>
    <property type="match status" value="1"/>
</dbReference>
<dbReference type="InterPro" id="IPR044783">
    <property type="entry name" value="PHYL"/>
</dbReference>
<dbReference type="InterPro" id="IPR011012">
    <property type="entry name" value="Longin-like_dom_sf"/>
</dbReference>